<dbReference type="InterPro" id="IPR039136">
    <property type="entry name" value="NUFIP1-like"/>
</dbReference>
<proteinExistence type="predicted"/>
<evidence type="ECO:0000313" key="4">
    <source>
        <dbReference type="EMBL" id="KAJ6647425.1"/>
    </source>
</evidence>
<dbReference type="GO" id="GO:0000492">
    <property type="term" value="P:box C/D snoRNP assembly"/>
    <property type="evidence" value="ECO:0007669"/>
    <property type="project" value="TreeGrafter"/>
</dbReference>
<evidence type="ECO:0000313" key="5">
    <source>
        <dbReference type="Proteomes" id="UP001151699"/>
    </source>
</evidence>
<dbReference type="GO" id="GO:0008270">
    <property type="term" value="F:zinc ion binding"/>
    <property type="evidence" value="ECO:0007669"/>
    <property type="project" value="UniProtKB-KW"/>
</dbReference>
<evidence type="ECO:0000259" key="3">
    <source>
        <dbReference type="PROSITE" id="PS50157"/>
    </source>
</evidence>
<feature type="region of interest" description="Disordered" evidence="2">
    <location>
        <begin position="200"/>
        <end position="340"/>
    </location>
</feature>
<reference evidence="4" key="1">
    <citation type="submission" date="2022-07" db="EMBL/GenBank/DDBJ databases">
        <authorList>
            <person name="Trinca V."/>
            <person name="Uliana J.V.C."/>
            <person name="Torres T.T."/>
            <person name="Ward R.J."/>
            <person name="Monesi N."/>
        </authorList>
    </citation>
    <scope>NUCLEOTIDE SEQUENCE</scope>
    <source>
        <strain evidence="4">HSMRA1968</strain>
        <tissue evidence="4">Whole embryos</tissue>
    </source>
</reference>
<dbReference type="PROSITE" id="PS50157">
    <property type="entry name" value="ZINC_FINGER_C2H2_2"/>
    <property type="match status" value="1"/>
</dbReference>
<gene>
    <name evidence="4" type="primary">Nufip1</name>
    <name evidence="4" type="ORF">Bhyg_02647</name>
</gene>
<evidence type="ECO:0000256" key="1">
    <source>
        <dbReference type="PROSITE-ProRule" id="PRU00042"/>
    </source>
</evidence>
<dbReference type="Proteomes" id="UP001151699">
    <property type="component" value="Chromosome A"/>
</dbReference>
<keyword evidence="5" id="KW-1185">Reference proteome</keyword>
<keyword evidence="1" id="KW-0479">Metal-binding</keyword>
<dbReference type="InterPro" id="IPR013087">
    <property type="entry name" value="Znf_C2H2_type"/>
</dbReference>
<sequence>MTDHNFVVPSNKTESMVAKKLPCPFSPSGMMQPSYLQPPPMFGPRGSTIPPKHLASYAHFTINRSQPRTRVNNRNFNRPSRPKDSPSRYPNRDVNTNSDQRYHKSREFWCEPCDRDFPSGDKLQEHKSQHQKCGIDGCKFEGHEIIVNKHIHLQHSSGLYDRLKNLETPEDIQKWREERRKRYPTKANIELRQQMQKARFERGEKLNNPNGRFGRPSDRKRCNPMPSDKRSPTDKTNVKKKRRRMPAKKTVSNIEEPKDEDENNESESNDGMPMFRGTSKLKKYKNRREVQPKNALTLLGNYESNSESNESSSDDSESEEKTEVLIPKSMSMSEKEYTEKSCSDERIRLVNNPIAEEANAMHSNVESSTEMDFDEKELPSEEAIIRVDKLDDVSTSLATSKVTKNNNTKATVIDKRLSKRPTIMDLSKKYRNQNTMLEKLLQNDIRHERNVLLQCVRHVVKENFFGIGQKP</sequence>
<dbReference type="AlphaFoldDB" id="A0A9Q0S8R5"/>
<organism evidence="4 5">
    <name type="scientific">Pseudolycoriella hygida</name>
    <dbReference type="NCBI Taxonomy" id="35572"/>
    <lineage>
        <taxon>Eukaryota</taxon>
        <taxon>Metazoa</taxon>
        <taxon>Ecdysozoa</taxon>
        <taxon>Arthropoda</taxon>
        <taxon>Hexapoda</taxon>
        <taxon>Insecta</taxon>
        <taxon>Pterygota</taxon>
        <taxon>Neoptera</taxon>
        <taxon>Endopterygota</taxon>
        <taxon>Diptera</taxon>
        <taxon>Nematocera</taxon>
        <taxon>Sciaroidea</taxon>
        <taxon>Sciaridae</taxon>
        <taxon>Pseudolycoriella</taxon>
    </lineage>
</organism>
<feature type="domain" description="C2H2-type" evidence="3">
    <location>
        <begin position="108"/>
        <end position="130"/>
    </location>
</feature>
<feature type="compositionally biased region" description="Basic and acidic residues" evidence="2">
    <location>
        <begin position="215"/>
        <end position="237"/>
    </location>
</feature>
<evidence type="ECO:0000256" key="2">
    <source>
        <dbReference type="SAM" id="MobiDB-lite"/>
    </source>
</evidence>
<name>A0A9Q0S8R5_9DIPT</name>
<comment type="caution">
    <text evidence="4">The sequence shown here is derived from an EMBL/GenBank/DDBJ whole genome shotgun (WGS) entry which is preliminary data.</text>
</comment>
<protein>
    <submittedName>
        <fullName evidence="4">Nuclear fragile X mental retardation-interacting protein 1</fullName>
    </submittedName>
</protein>
<dbReference type="GO" id="GO:0005634">
    <property type="term" value="C:nucleus"/>
    <property type="evidence" value="ECO:0007669"/>
    <property type="project" value="TreeGrafter"/>
</dbReference>
<dbReference type="InterPro" id="IPR019496">
    <property type="entry name" value="NUFIP1_cons_dom"/>
</dbReference>
<dbReference type="EMBL" id="WJQU01000001">
    <property type="protein sequence ID" value="KAJ6647425.1"/>
    <property type="molecule type" value="Genomic_DNA"/>
</dbReference>
<feature type="compositionally biased region" description="Basic residues" evidence="2">
    <location>
        <begin position="238"/>
        <end position="247"/>
    </location>
</feature>
<dbReference type="GO" id="GO:0003723">
    <property type="term" value="F:RNA binding"/>
    <property type="evidence" value="ECO:0007669"/>
    <property type="project" value="InterPro"/>
</dbReference>
<dbReference type="PANTHER" id="PTHR13309:SF0">
    <property type="entry name" value="FMR1-INTERACTING PROTEIN NUFIP1"/>
    <property type="match status" value="1"/>
</dbReference>
<accession>A0A9Q0S8R5</accession>
<keyword evidence="1" id="KW-0862">Zinc</keyword>
<dbReference type="Pfam" id="PF10453">
    <property type="entry name" value="NUFIP1"/>
    <property type="match status" value="1"/>
</dbReference>
<keyword evidence="1" id="KW-0863">Zinc-finger</keyword>
<dbReference type="PROSITE" id="PS00028">
    <property type="entry name" value="ZINC_FINGER_C2H2_1"/>
    <property type="match status" value="1"/>
</dbReference>
<dbReference type="PANTHER" id="PTHR13309">
    <property type="entry name" value="NUCLEAR FRAGILE X MENTAL RETARDATION PROTEIN INTERACTING PROTEIN 1"/>
    <property type="match status" value="1"/>
</dbReference>
<dbReference type="OrthoDB" id="273070at2759"/>
<feature type="compositionally biased region" description="Acidic residues" evidence="2">
    <location>
        <begin position="257"/>
        <end position="268"/>
    </location>
</feature>
<feature type="compositionally biased region" description="Polar residues" evidence="2">
    <location>
        <begin position="64"/>
        <end position="78"/>
    </location>
</feature>
<feature type="region of interest" description="Disordered" evidence="2">
    <location>
        <begin position="64"/>
        <end position="100"/>
    </location>
</feature>